<comment type="caution">
    <text evidence="1">The sequence shown here is derived from an EMBL/GenBank/DDBJ whole genome shotgun (WGS) entry which is preliminary data.</text>
</comment>
<protein>
    <submittedName>
        <fullName evidence="1">Uncharacterized protein</fullName>
    </submittedName>
</protein>
<dbReference type="AlphaFoldDB" id="A0A0F9KWF4"/>
<gene>
    <name evidence="1" type="ORF">LCGC14_1282830</name>
</gene>
<name>A0A0F9KWF4_9ZZZZ</name>
<reference evidence="1" key="1">
    <citation type="journal article" date="2015" name="Nature">
        <title>Complex archaea that bridge the gap between prokaryotes and eukaryotes.</title>
        <authorList>
            <person name="Spang A."/>
            <person name="Saw J.H."/>
            <person name="Jorgensen S.L."/>
            <person name="Zaremba-Niedzwiedzka K."/>
            <person name="Martijn J."/>
            <person name="Lind A.E."/>
            <person name="van Eijk R."/>
            <person name="Schleper C."/>
            <person name="Guy L."/>
            <person name="Ettema T.J."/>
        </authorList>
    </citation>
    <scope>NUCLEOTIDE SEQUENCE</scope>
</reference>
<organism evidence="1">
    <name type="scientific">marine sediment metagenome</name>
    <dbReference type="NCBI Taxonomy" id="412755"/>
    <lineage>
        <taxon>unclassified sequences</taxon>
        <taxon>metagenomes</taxon>
        <taxon>ecological metagenomes</taxon>
    </lineage>
</organism>
<proteinExistence type="predicted"/>
<dbReference type="EMBL" id="LAZR01007316">
    <property type="protein sequence ID" value="KKM86053.1"/>
    <property type="molecule type" value="Genomic_DNA"/>
</dbReference>
<accession>A0A0F9KWF4</accession>
<evidence type="ECO:0000313" key="1">
    <source>
        <dbReference type="EMBL" id="KKM86053.1"/>
    </source>
</evidence>
<sequence>MKNIWKYALTVIISVALSWVVLQQVVADESAKNRHQLQVYFVDAQSSTDLMRFGYSAEIQRMQKDMRKRKDMLIYLWLESQPQAPLVPHDEEIIDTIFEPREIWCFVQERDGSNMINLEACIVE</sequence>